<gene>
    <name evidence="2" type="ORF">EBV32_05910</name>
</gene>
<dbReference type="Proteomes" id="UP000713222">
    <property type="component" value="Unassembled WGS sequence"/>
</dbReference>
<evidence type="ECO:0000313" key="3">
    <source>
        <dbReference type="Proteomes" id="UP000713222"/>
    </source>
</evidence>
<comment type="caution">
    <text evidence="2">The sequence shown here is derived from an EMBL/GenBank/DDBJ whole genome shotgun (WGS) entry which is preliminary data.</text>
</comment>
<feature type="coiled-coil region" evidence="1">
    <location>
        <begin position="80"/>
        <end position="107"/>
    </location>
</feature>
<dbReference type="EMBL" id="RGET01000190">
    <property type="protein sequence ID" value="NBN88603.1"/>
    <property type="molecule type" value="Genomic_DNA"/>
</dbReference>
<sequence>MTTTLFALTGEALTIQTRINTAAELLFSDDPAEVAQATAELEALINAEADNRKAVEAKADAWCWAIDHIRAQAITRAEHARRLTELAKAAEHQAEVLQDRLIGALQKVAPDETTWTLPAHKLTSRRSTAVELDPDLSPDDLPEQFRRTRTTTTADKTAIAAALKAGEIVPGAQLVEHRSWRIA</sequence>
<name>A0A964UZE3_9PROT</name>
<protein>
    <recommendedName>
        <fullName evidence="4">Siphovirus Gp157 family protein</fullName>
    </recommendedName>
</protein>
<proteinExistence type="predicted"/>
<keyword evidence="1" id="KW-0175">Coiled coil</keyword>
<reference evidence="2" key="1">
    <citation type="submission" date="2018-10" db="EMBL/GenBank/DDBJ databases">
        <title>Iterative Subtractive Binning of Freshwater Chronoseries Metagenomes Recovers Nearly Complete Genomes from over Four Hundred Novel Species.</title>
        <authorList>
            <person name="Rodriguez-R L.M."/>
            <person name="Tsementzi D."/>
            <person name="Luo C."/>
            <person name="Konstantinidis K.T."/>
        </authorList>
    </citation>
    <scope>NUCLEOTIDE SEQUENCE</scope>
    <source>
        <strain evidence="2">WB7_6_001</strain>
    </source>
</reference>
<evidence type="ECO:0000256" key="1">
    <source>
        <dbReference type="SAM" id="Coils"/>
    </source>
</evidence>
<organism evidence="2 3">
    <name type="scientific">Candidatus Fonsibacter lacus</name>
    <dbReference type="NCBI Taxonomy" id="2576439"/>
    <lineage>
        <taxon>Bacteria</taxon>
        <taxon>Pseudomonadati</taxon>
        <taxon>Pseudomonadota</taxon>
        <taxon>Alphaproteobacteria</taxon>
        <taxon>Candidatus Pelagibacterales</taxon>
        <taxon>Candidatus Pelagibacterales incertae sedis</taxon>
        <taxon>Candidatus Fonsibacter</taxon>
    </lineage>
</organism>
<dbReference type="InterPro" id="IPR008840">
    <property type="entry name" value="Sipho_Gp157"/>
</dbReference>
<evidence type="ECO:0000313" key="2">
    <source>
        <dbReference type="EMBL" id="NBN88603.1"/>
    </source>
</evidence>
<dbReference type="Pfam" id="PF05565">
    <property type="entry name" value="Sipho_Gp157"/>
    <property type="match status" value="1"/>
</dbReference>
<evidence type="ECO:0008006" key="4">
    <source>
        <dbReference type="Google" id="ProtNLM"/>
    </source>
</evidence>
<accession>A0A964UZE3</accession>
<dbReference type="AlphaFoldDB" id="A0A964UZE3"/>